<dbReference type="AlphaFoldDB" id="A0A382LM51"/>
<keyword evidence="1" id="KW-1133">Transmembrane helix</keyword>
<proteinExistence type="predicted"/>
<evidence type="ECO:0000256" key="1">
    <source>
        <dbReference type="SAM" id="Phobius"/>
    </source>
</evidence>
<sequence length="53" mass="5849">MSPFRNIAVIYGFSIVAFFLPFLIGLVINKITDNISSPGTMKSTTKSLLKKNN</sequence>
<keyword evidence="1" id="KW-0812">Transmembrane</keyword>
<accession>A0A382LM51</accession>
<organism evidence="2">
    <name type="scientific">marine metagenome</name>
    <dbReference type="NCBI Taxonomy" id="408172"/>
    <lineage>
        <taxon>unclassified sequences</taxon>
        <taxon>metagenomes</taxon>
        <taxon>ecological metagenomes</taxon>
    </lineage>
</organism>
<gene>
    <name evidence="2" type="ORF">METZ01_LOCUS288825</name>
</gene>
<protein>
    <submittedName>
        <fullName evidence="2">Uncharacterized protein</fullName>
    </submittedName>
</protein>
<reference evidence="2" key="1">
    <citation type="submission" date="2018-05" db="EMBL/GenBank/DDBJ databases">
        <authorList>
            <person name="Lanie J.A."/>
            <person name="Ng W.-L."/>
            <person name="Kazmierczak K.M."/>
            <person name="Andrzejewski T.M."/>
            <person name="Davidsen T.M."/>
            <person name="Wayne K.J."/>
            <person name="Tettelin H."/>
            <person name="Glass J.I."/>
            <person name="Rusch D."/>
            <person name="Podicherti R."/>
            <person name="Tsui H.-C.T."/>
            <person name="Winkler M.E."/>
        </authorList>
    </citation>
    <scope>NUCLEOTIDE SEQUENCE</scope>
</reference>
<evidence type="ECO:0000313" key="2">
    <source>
        <dbReference type="EMBL" id="SVC35971.1"/>
    </source>
</evidence>
<keyword evidence="1" id="KW-0472">Membrane</keyword>
<dbReference type="EMBL" id="UINC01087001">
    <property type="protein sequence ID" value="SVC35971.1"/>
    <property type="molecule type" value="Genomic_DNA"/>
</dbReference>
<feature type="transmembrane region" description="Helical" evidence="1">
    <location>
        <begin position="6"/>
        <end position="28"/>
    </location>
</feature>
<name>A0A382LM51_9ZZZZ</name>